<dbReference type="InterPro" id="IPR015421">
    <property type="entry name" value="PyrdxlP-dep_Trfase_major"/>
</dbReference>
<organism evidence="14 15">
    <name type="scientific">Ligilactobacillus agilis DSM 20509</name>
    <dbReference type="NCBI Taxonomy" id="1423718"/>
    <lineage>
        <taxon>Bacteria</taxon>
        <taxon>Bacillati</taxon>
        <taxon>Bacillota</taxon>
        <taxon>Bacilli</taxon>
        <taxon>Lactobacillales</taxon>
        <taxon>Lactobacillaceae</taxon>
        <taxon>Ligilactobacillus</taxon>
    </lineage>
</organism>
<comment type="caution">
    <text evidence="11">Lacks conserved residue(s) required for the propagation of feature annotation.</text>
</comment>
<keyword evidence="8 11" id="KW-0718">Serine biosynthesis</keyword>
<dbReference type="Pfam" id="PF00266">
    <property type="entry name" value="Aminotran_5"/>
    <property type="match status" value="1"/>
</dbReference>
<evidence type="ECO:0000256" key="6">
    <source>
        <dbReference type="ARBA" id="ARBA00022679"/>
    </source>
</evidence>
<evidence type="ECO:0000256" key="7">
    <source>
        <dbReference type="ARBA" id="ARBA00022898"/>
    </source>
</evidence>
<keyword evidence="7 11" id="KW-0663">Pyridoxal phosphate</keyword>
<dbReference type="InterPro" id="IPR000192">
    <property type="entry name" value="Aminotrans_V_dom"/>
</dbReference>
<dbReference type="HAMAP" id="MF_00160">
    <property type="entry name" value="SerC_aminotrans_5"/>
    <property type="match status" value="1"/>
</dbReference>
<dbReference type="FunFam" id="3.40.640.10:FF:000010">
    <property type="entry name" value="Phosphoserine aminotransferase"/>
    <property type="match status" value="1"/>
</dbReference>
<keyword evidence="6 11" id="KW-0808">Transferase</keyword>
<reference evidence="14 15" key="1">
    <citation type="journal article" date="2015" name="Genome Announc.">
        <title>Expanding the biotechnology potential of lactobacilli through comparative genomics of 213 strains and associated genera.</title>
        <authorList>
            <person name="Sun Z."/>
            <person name="Harris H.M."/>
            <person name="McCann A."/>
            <person name="Guo C."/>
            <person name="Argimon S."/>
            <person name="Zhang W."/>
            <person name="Yang X."/>
            <person name="Jeffery I.B."/>
            <person name="Cooney J.C."/>
            <person name="Kagawa T.F."/>
            <person name="Liu W."/>
            <person name="Song Y."/>
            <person name="Salvetti E."/>
            <person name="Wrobel A."/>
            <person name="Rasinkangas P."/>
            <person name="Parkhill J."/>
            <person name="Rea M.C."/>
            <person name="O'Sullivan O."/>
            <person name="Ritari J."/>
            <person name="Douillard F.P."/>
            <person name="Paul Ross R."/>
            <person name="Yang R."/>
            <person name="Briner A.E."/>
            <person name="Felis G.E."/>
            <person name="de Vos W.M."/>
            <person name="Barrangou R."/>
            <person name="Klaenhammer T.R."/>
            <person name="Caufield P.W."/>
            <person name="Cui Y."/>
            <person name="Zhang H."/>
            <person name="O'Toole P.W."/>
        </authorList>
    </citation>
    <scope>NUCLEOTIDE SEQUENCE [LARGE SCALE GENOMIC DNA]</scope>
    <source>
        <strain evidence="14 15">DSM 20509</strain>
    </source>
</reference>
<dbReference type="NCBIfam" id="NF003764">
    <property type="entry name" value="PRK05355.1"/>
    <property type="match status" value="1"/>
</dbReference>
<comment type="function">
    <text evidence="1 11">Catalyzes the reversible conversion of 3-phosphohydroxypyruvate to phosphoserine and of 3-hydroxy-2-oxo-4-phosphonooxybutanoate to phosphohydroxythreonine.</text>
</comment>
<dbReference type="Proteomes" id="UP000051008">
    <property type="component" value="Unassembled WGS sequence"/>
</dbReference>
<dbReference type="GO" id="GO:0006564">
    <property type="term" value="P:L-serine biosynthetic process"/>
    <property type="evidence" value="ECO:0007669"/>
    <property type="project" value="UniProtKB-UniRule"/>
</dbReference>
<comment type="catalytic activity">
    <reaction evidence="9 11">
        <text>4-(phosphooxy)-L-threonine + 2-oxoglutarate = (R)-3-hydroxy-2-oxo-4-phosphooxybutanoate + L-glutamate</text>
        <dbReference type="Rhea" id="RHEA:16573"/>
        <dbReference type="ChEBI" id="CHEBI:16810"/>
        <dbReference type="ChEBI" id="CHEBI:29985"/>
        <dbReference type="ChEBI" id="CHEBI:58452"/>
        <dbReference type="ChEBI" id="CHEBI:58538"/>
        <dbReference type="EC" id="2.6.1.52"/>
    </reaction>
</comment>
<name>A0A0R2ACH3_9LACO</name>
<evidence type="ECO:0000256" key="9">
    <source>
        <dbReference type="ARBA" id="ARBA00047630"/>
    </source>
</evidence>
<dbReference type="PATRIC" id="fig|1423718.3.peg.1949"/>
<evidence type="ECO:0000256" key="12">
    <source>
        <dbReference type="RuleBase" id="RU004505"/>
    </source>
</evidence>
<accession>A0A0R2ACH3</accession>
<dbReference type="Gene3D" id="3.40.640.10">
    <property type="entry name" value="Type I PLP-dependent aspartate aminotransferase-like (Major domain)"/>
    <property type="match status" value="1"/>
</dbReference>
<comment type="subcellular location">
    <subcellularLocation>
        <location evidence="11">Cytoplasm</location>
    </subcellularLocation>
</comment>
<evidence type="ECO:0000256" key="11">
    <source>
        <dbReference type="HAMAP-Rule" id="MF_00160"/>
    </source>
</evidence>
<dbReference type="InterPro" id="IPR015422">
    <property type="entry name" value="PyrdxlP-dep_Trfase_small"/>
</dbReference>
<dbReference type="InterPro" id="IPR020578">
    <property type="entry name" value="Aminotrans_V_PyrdxlP_BS"/>
</dbReference>
<dbReference type="PANTHER" id="PTHR43247:SF1">
    <property type="entry name" value="PHOSPHOSERINE AMINOTRANSFERASE"/>
    <property type="match status" value="1"/>
</dbReference>
<evidence type="ECO:0000256" key="2">
    <source>
        <dbReference type="ARBA" id="ARBA00005099"/>
    </source>
</evidence>
<dbReference type="InterPro" id="IPR022278">
    <property type="entry name" value="Pser_aminoTfrase"/>
</dbReference>
<feature type="binding site" evidence="11">
    <location>
        <position position="105"/>
    </location>
    <ligand>
        <name>pyridoxal 5'-phosphate</name>
        <dbReference type="ChEBI" id="CHEBI:597326"/>
    </ligand>
</feature>
<proteinExistence type="inferred from homology"/>
<evidence type="ECO:0000256" key="3">
    <source>
        <dbReference type="ARBA" id="ARBA00006904"/>
    </source>
</evidence>
<comment type="cofactor">
    <cofactor evidence="11">
        <name>pyridoxal 5'-phosphate</name>
        <dbReference type="ChEBI" id="CHEBI:597326"/>
    </cofactor>
    <text evidence="11">Binds 1 pyridoxal phosphate per subunit.</text>
</comment>
<evidence type="ECO:0000313" key="15">
    <source>
        <dbReference type="Proteomes" id="UP000051008"/>
    </source>
</evidence>
<comment type="subunit">
    <text evidence="11">Homodimer.</text>
</comment>
<dbReference type="GO" id="GO:0004648">
    <property type="term" value="F:O-phospho-L-serine:2-oxoglutarate aminotransferase activity"/>
    <property type="evidence" value="ECO:0007669"/>
    <property type="project" value="UniProtKB-UniRule"/>
</dbReference>
<dbReference type="FunFam" id="3.90.1150.10:FF:000006">
    <property type="entry name" value="Phosphoserine aminotransferase"/>
    <property type="match status" value="1"/>
</dbReference>
<dbReference type="EMBL" id="AYYP01000032">
    <property type="protein sequence ID" value="KRM64421.1"/>
    <property type="molecule type" value="Genomic_DNA"/>
</dbReference>
<keyword evidence="11" id="KW-0963">Cytoplasm</keyword>
<feature type="binding site" evidence="11">
    <location>
        <position position="154"/>
    </location>
    <ligand>
        <name>pyridoxal 5'-phosphate</name>
        <dbReference type="ChEBI" id="CHEBI:597326"/>
    </ligand>
</feature>
<evidence type="ECO:0000256" key="10">
    <source>
        <dbReference type="ARBA" id="ARBA00049007"/>
    </source>
</evidence>
<evidence type="ECO:0000313" key="14">
    <source>
        <dbReference type="EMBL" id="KRM64421.1"/>
    </source>
</evidence>
<dbReference type="SUPFAM" id="SSF53383">
    <property type="entry name" value="PLP-dependent transferases"/>
    <property type="match status" value="1"/>
</dbReference>
<feature type="binding site" evidence="11">
    <location>
        <position position="174"/>
    </location>
    <ligand>
        <name>pyridoxal 5'-phosphate</name>
        <dbReference type="ChEBI" id="CHEBI:597326"/>
    </ligand>
</feature>
<keyword evidence="4 11" id="KW-0032">Aminotransferase</keyword>
<feature type="binding site" evidence="11">
    <location>
        <begin position="79"/>
        <end position="80"/>
    </location>
    <ligand>
        <name>pyridoxal 5'-phosphate</name>
        <dbReference type="ChEBI" id="CHEBI:597326"/>
    </ligand>
</feature>
<evidence type="ECO:0000256" key="1">
    <source>
        <dbReference type="ARBA" id="ARBA00003483"/>
    </source>
</evidence>
<gene>
    <name evidence="11" type="primary">serC</name>
    <name evidence="14" type="ORF">FC14_GL001879</name>
</gene>
<dbReference type="GO" id="GO:0005737">
    <property type="term" value="C:cytoplasm"/>
    <property type="evidence" value="ECO:0007669"/>
    <property type="project" value="UniProtKB-SubCell"/>
</dbReference>
<feature type="modified residue" description="N6-(pyridoxal phosphate)lysine" evidence="11">
    <location>
        <position position="198"/>
    </location>
</feature>
<comment type="pathway">
    <text evidence="2 11 12">Amino-acid biosynthesis; L-serine biosynthesis; L-serine from 3-phospho-D-glycerate: step 2/3.</text>
</comment>
<dbReference type="EC" id="2.6.1.52" evidence="11"/>
<dbReference type="UniPathway" id="UPA00135">
    <property type="reaction ID" value="UER00197"/>
</dbReference>
<evidence type="ECO:0000256" key="4">
    <source>
        <dbReference type="ARBA" id="ARBA00022576"/>
    </source>
</evidence>
<evidence type="ECO:0000259" key="13">
    <source>
        <dbReference type="Pfam" id="PF00266"/>
    </source>
</evidence>
<keyword evidence="15" id="KW-1185">Reference proteome</keyword>
<evidence type="ECO:0000256" key="8">
    <source>
        <dbReference type="ARBA" id="ARBA00023299"/>
    </source>
</evidence>
<evidence type="ECO:0000256" key="5">
    <source>
        <dbReference type="ARBA" id="ARBA00022605"/>
    </source>
</evidence>
<comment type="caution">
    <text evidence="14">The sequence shown here is derived from an EMBL/GenBank/DDBJ whole genome shotgun (WGS) entry which is preliminary data.</text>
</comment>
<dbReference type="GO" id="GO:0030170">
    <property type="term" value="F:pyridoxal phosphate binding"/>
    <property type="evidence" value="ECO:0007669"/>
    <property type="project" value="UniProtKB-UniRule"/>
</dbReference>
<dbReference type="PIRSF" id="PIRSF000525">
    <property type="entry name" value="SerC"/>
    <property type="match status" value="1"/>
</dbReference>
<dbReference type="PROSITE" id="PS00595">
    <property type="entry name" value="AA_TRANSFER_CLASS_5"/>
    <property type="match status" value="1"/>
</dbReference>
<dbReference type="InterPro" id="IPR015424">
    <property type="entry name" value="PyrdxlP-dep_Trfase"/>
</dbReference>
<feature type="binding site" evidence="11">
    <location>
        <position position="45"/>
    </location>
    <ligand>
        <name>L-glutamate</name>
        <dbReference type="ChEBI" id="CHEBI:29985"/>
    </ligand>
</feature>
<sequence length="364" mass="39715">MDNVTEVYNFSAGPAVLPVSVIKKMQAEQPSFKDSGMSVLEISHRSSLYEEMFHQAKSDLRKLMKIPDTYEILFQQGGATLQFTATALNLATKQKRIGLIDSGHWSQRAGQEAQLVGVEVDPVASGQASGYTELPYQLNLTGAYDYLHITTNNTIEGTMYRRLPATEGNLLVGDMSSNILGQSYDVNDFGLIYAGAQKNIGPAGLTIVIVKKDLLGQAQALPAMLDYSKQAKKDSALNTPPVFAIYAAGLVFKWLLDLGGVAAMQKRNEKKAALLYDYLDNSTLFKPAVTKVSDRSTTNVPFMTGDEALDARFIEEATAQGLLNLKGHRLVGGMRASLYNAFPYEGVEALVAFMEKFAKTVGEK</sequence>
<feature type="binding site" evidence="11">
    <location>
        <begin position="238"/>
        <end position="239"/>
    </location>
    <ligand>
        <name>pyridoxal 5'-phosphate</name>
        <dbReference type="ChEBI" id="CHEBI:597326"/>
    </ligand>
</feature>
<dbReference type="Gene3D" id="3.90.1150.10">
    <property type="entry name" value="Aspartate Aminotransferase, domain 1"/>
    <property type="match status" value="1"/>
</dbReference>
<dbReference type="AlphaFoldDB" id="A0A0R2ACH3"/>
<dbReference type="PANTHER" id="PTHR43247">
    <property type="entry name" value="PHOSPHOSERINE AMINOTRANSFERASE"/>
    <property type="match status" value="1"/>
</dbReference>
<comment type="similarity">
    <text evidence="3 11">Belongs to the class-V pyridoxal-phosphate-dependent aminotransferase family. SerC subfamily.</text>
</comment>
<protein>
    <recommendedName>
        <fullName evidence="11">Phosphoserine aminotransferase</fullName>
        <ecNumber evidence="11">2.6.1.52</ecNumber>
    </recommendedName>
    <alternativeName>
        <fullName evidence="11">Phosphohydroxythreonine aminotransferase</fullName>
        <shortName evidence="11">PSAT</shortName>
    </alternativeName>
</protein>
<dbReference type="NCBIfam" id="TIGR01364">
    <property type="entry name" value="serC_1"/>
    <property type="match status" value="1"/>
</dbReference>
<keyword evidence="5 11" id="KW-0028">Amino-acid biosynthesis</keyword>
<feature type="domain" description="Aminotransferase class V" evidence="13">
    <location>
        <begin position="7"/>
        <end position="350"/>
    </location>
</feature>
<feature type="binding site" evidence="11">
    <location>
        <position position="197"/>
    </location>
    <ligand>
        <name>pyridoxal 5'-phosphate</name>
        <dbReference type="ChEBI" id="CHEBI:597326"/>
    </ligand>
</feature>
<comment type="catalytic activity">
    <reaction evidence="10 11 12">
        <text>O-phospho-L-serine + 2-oxoglutarate = 3-phosphooxypyruvate + L-glutamate</text>
        <dbReference type="Rhea" id="RHEA:14329"/>
        <dbReference type="ChEBI" id="CHEBI:16810"/>
        <dbReference type="ChEBI" id="CHEBI:18110"/>
        <dbReference type="ChEBI" id="CHEBI:29985"/>
        <dbReference type="ChEBI" id="CHEBI:57524"/>
        <dbReference type="EC" id="2.6.1.52"/>
    </reaction>
</comment>